<evidence type="ECO:0000256" key="3">
    <source>
        <dbReference type="ARBA" id="ARBA00022782"/>
    </source>
</evidence>
<dbReference type="PANTHER" id="PTHR31791">
    <property type="entry name" value="FRIGIDA-LIKE PROTEIN 3-RELATED"/>
    <property type="match status" value="1"/>
</dbReference>
<evidence type="ECO:0000313" key="7">
    <source>
        <dbReference type="EMBL" id="SPD29574.1"/>
    </source>
</evidence>
<accession>A0A2N9IZ23</accession>
<evidence type="ECO:0000256" key="1">
    <source>
        <dbReference type="ARBA" id="ARBA00008956"/>
    </source>
</evidence>
<evidence type="ECO:0000256" key="4">
    <source>
        <dbReference type="ARBA" id="ARBA00023089"/>
    </source>
</evidence>
<proteinExistence type="inferred from homology"/>
<evidence type="ECO:0000256" key="2">
    <source>
        <dbReference type="ARBA" id="ARBA00022473"/>
    </source>
</evidence>
<comment type="similarity">
    <text evidence="1">Belongs to the Frigida family.</text>
</comment>
<feature type="region of interest" description="Disordered" evidence="6">
    <location>
        <begin position="967"/>
        <end position="1009"/>
    </location>
</feature>
<dbReference type="PANTHER" id="PTHR31791:SF37">
    <property type="entry name" value="A_TM021B04.7 PROTEIN"/>
    <property type="match status" value="1"/>
</dbReference>
<dbReference type="Pfam" id="PF07899">
    <property type="entry name" value="Frigida"/>
    <property type="match status" value="3"/>
</dbReference>
<dbReference type="EMBL" id="OIVN01006276">
    <property type="protein sequence ID" value="SPD29574.1"/>
    <property type="molecule type" value="Genomic_DNA"/>
</dbReference>
<protein>
    <recommendedName>
        <fullName evidence="8">FRIGIDA-like protein</fullName>
    </recommendedName>
</protein>
<evidence type="ECO:0000256" key="6">
    <source>
        <dbReference type="SAM" id="MobiDB-lite"/>
    </source>
</evidence>
<name>A0A2N9IZ23_FAGSY</name>
<evidence type="ECO:0008006" key="8">
    <source>
        <dbReference type="Google" id="ProtNLM"/>
    </source>
</evidence>
<keyword evidence="2" id="KW-0217">Developmental protein</keyword>
<dbReference type="GO" id="GO:0009908">
    <property type="term" value="P:flower development"/>
    <property type="evidence" value="ECO:0007669"/>
    <property type="project" value="UniProtKB-KW"/>
</dbReference>
<gene>
    <name evidence="7" type="ORF">FSB_LOCUS57456</name>
</gene>
<reference evidence="7" key="1">
    <citation type="submission" date="2018-02" db="EMBL/GenBank/DDBJ databases">
        <authorList>
            <person name="Cohen D.B."/>
            <person name="Kent A.D."/>
        </authorList>
    </citation>
    <scope>NUCLEOTIDE SEQUENCE</scope>
</reference>
<dbReference type="GO" id="GO:0030154">
    <property type="term" value="P:cell differentiation"/>
    <property type="evidence" value="ECO:0007669"/>
    <property type="project" value="UniProtKB-KW"/>
</dbReference>
<keyword evidence="3" id="KW-0221">Differentiation</keyword>
<keyword evidence="4" id="KW-0287">Flowering</keyword>
<sequence length="1070" mass="122837">MEKFSSELKLIEMKQSGLNKAFETLNSQASSVLLLTLQWKDLEEHLDSTRKSIETRFKELEVHEKEMVLKEEQLGLVKRELGEKETEVGLVLEKIRLNKEQMVFMQKSMEQLESKKQELGSVESSLKECCDELRSKEVQLEMVKNWVVKYRDEVMVKGKEVKLAKKRLDDCVEAFVLKKKELCGVQKLIEERTMELKLKEQHVESIKVLIEENSEELEVKEKQYDKIGRLINERTMELKVKEKEVESIDGCIKERSEEIKSKKKILDSIEKKLKDAEPKWKQLEELEVKEKQYDEMGRLINEQTVELKLKEKEVESIDGCIKEKSEEIKSKKKVLDFIEKKLKEAESKGKQLDSIERLYKKYCEDVELKEREYNGICRSIEEHKEELESKVIQLNSTQNLIKECDKELKSKAEELCSIQKAIVGCSKEQKSKEKELDLVEESIKECTDALESKEKQLKFVQETANERLKELELEGKHLDSLRKSIEERSHNLEMRERQVKERLKELDLKEKQVDSIQISLKVAMEEKGKNNTLPAQVKIEQPESTPANNAIVAPYPASLRPCVTMGGRSLQLLLNKHLQRHEIVRAEVSTILQTSSDPSMLVLDAMHGFYPPHSREEDTVFDVNIIRRSCILLLEQLMKTSPVVEPQLLASYGLGSGFNEDELRGLLATIDQHRQAPELCRTLGIIDKAPVASTLHSQVKMELSEDLPAKNFLNGQLNGPDVMGNEILSSLQMSLNPAKLVLNVMQGSFPHIWEKGDTGFEAGVMKNYILMLEHLKRVSPQIHPQIKEEAIKLAVEWKVKLTASTTNSLEVLAFLQLLATYELSSSFNGDEILKLFEVVAEYKQALEVCQSLGFLDQIPDFIKNLIERKLYIKAVRFICAFKLADKFPPVPLLKEYLENSRSFTKRSCKRKKSIEEKDKAANRELAALGAVLGCITDYNLESQFPPKDIEKRVLEIEKVKAERRHAAPASAVSVEPKQPVLKKRGNSDSAHKQQLQQQNKKKRARTAVSTVRPYARPVFTPPISSYRYGTSAVSNGGHEQYGFDGNFRVAPNLGAGQQFYRNPYMYHYSL</sequence>
<dbReference type="AlphaFoldDB" id="A0A2N9IZ23"/>
<keyword evidence="5" id="KW-0175">Coiled coil</keyword>
<dbReference type="InterPro" id="IPR012474">
    <property type="entry name" value="Frigida"/>
</dbReference>
<organism evidence="7">
    <name type="scientific">Fagus sylvatica</name>
    <name type="common">Beechnut</name>
    <dbReference type="NCBI Taxonomy" id="28930"/>
    <lineage>
        <taxon>Eukaryota</taxon>
        <taxon>Viridiplantae</taxon>
        <taxon>Streptophyta</taxon>
        <taxon>Embryophyta</taxon>
        <taxon>Tracheophyta</taxon>
        <taxon>Spermatophyta</taxon>
        <taxon>Magnoliopsida</taxon>
        <taxon>eudicotyledons</taxon>
        <taxon>Gunneridae</taxon>
        <taxon>Pentapetalae</taxon>
        <taxon>rosids</taxon>
        <taxon>fabids</taxon>
        <taxon>Fagales</taxon>
        <taxon>Fagaceae</taxon>
        <taxon>Fagus</taxon>
    </lineage>
</organism>
<feature type="coiled-coil region" evidence="5">
    <location>
        <begin position="321"/>
        <end position="509"/>
    </location>
</feature>
<evidence type="ECO:0000256" key="5">
    <source>
        <dbReference type="SAM" id="Coils"/>
    </source>
</evidence>